<evidence type="ECO:0000259" key="20">
    <source>
        <dbReference type="PROSITE" id="PS50109"/>
    </source>
</evidence>
<dbReference type="InterPro" id="IPR036641">
    <property type="entry name" value="HPT_dom_sf"/>
</dbReference>
<accession>A0A6I6DE18</accession>
<keyword evidence="12 19" id="KW-1133">Transmembrane helix</keyword>
<dbReference type="PROSITE" id="PS50110">
    <property type="entry name" value="RESPONSE_REGULATORY"/>
    <property type="match status" value="1"/>
</dbReference>
<dbReference type="PANTHER" id="PTHR45339:SF1">
    <property type="entry name" value="HYBRID SIGNAL TRANSDUCTION HISTIDINE KINASE J"/>
    <property type="match status" value="1"/>
</dbReference>
<dbReference type="InterPro" id="IPR036890">
    <property type="entry name" value="HATPase_C_sf"/>
</dbReference>
<evidence type="ECO:0000313" key="25">
    <source>
        <dbReference type="Proteomes" id="UP000426444"/>
    </source>
</evidence>
<dbReference type="InterPro" id="IPR001610">
    <property type="entry name" value="PAC"/>
</dbReference>
<proteinExistence type="inferred from homology"/>
<dbReference type="Gene3D" id="3.30.565.10">
    <property type="entry name" value="Histidine kinase-like ATPase, C-terminal domain"/>
    <property type="match status" value="1"/>
</dbReference>
<dbReference type="Pfam" id="PF00512">
    <property type="entry name" value="HisKA"/>
    <property type="match status" value="1"/>
</dbReference>
<comment type="similarity">
    <text evidence="3">In the N-terminal section; belongs to the phytochrome family.</text>
</comment>
<evidence type="ECO:0000256" key="19">
    <source>
        <dbReference type="SAM" id="Phobius"/>
    </source>
</evidence>
<keyword evidence="14 19" id="KW-0472">Membrane</keyword>
<evidence type="ECO:0000256" key="4">
    <source>
        <dbReference type="ARBA" id="ARBA00012438"/>
    </source>
</evidence>
<feature type="modified residue" description="Phosphohistidine" evidence="17">
    <location>
        <position position="1007"/>
    </location>
</feature>
<evidence type="ECO:0000313" key="24">
    <source>
        <dbReference type="EMBL" id="QGT98838.1"/>
    </source>
</evidence>
<feature type="domain" description="Histidine kinase" evidence="20">
    <location>
        <begin position="589"/>
        <end position="809"/>
    </location>
</feature>
<evidence type="ECO:0000256" key="17">
    <source>
        <dbReference type="PROSITE-ProRule" id="PRU00110"/>
    </source>
</evidence>
<comment type="catalytic activity">
    <reaction evidence="1">
        <text>ATP + protein L-histidine = ADP + protein N-phospho-L-histidine.</text>
        <dbReference type="EC" id="2.7.13.3"/>
    </reaction>
</comment>
<dbReference type="InterPro" id="IPR001789">
    <property type="entry name" value="Sig_transdc_resp-reg_receiver"/>
</dbReference>
<dbReference type="FunFam" id="3.30.565.10:FF:000010">
    <property type="entry name" value="Sensor histidine kinase RcsC"/>
    <property type="match status" value="1"/>
</dbReference>
<dbReference type="InterPro" id="IPR005467">
    <property type="entry name" value="His_kinase_dom"/>
</dbReference>
<dbReference type="PROSITE" id="PS50112">
    <property type="entry name" value="PAS"/>
    <property type="match status" value="4"/>
</dbReference>
<dbReference type="SUPFAM" id="SSF55785">
    <property type="entry name" value="PYP-like sensor domain (PAS domain)"/>
    <property type="match status" value="4"/>
</dbReference>
<dbReference type="InterPro" id="IPR011006">
    <property type="entry name" value="CheY-like_superfamily"/>
</dbReference>
<reference evidence="25" key="1">
    <citation type="journal article" date="2019" name="Microbiology">
        <title>Complete Genome Sequence of an Uncultured Bacterium of the Candidate Phylum Bipolaricaulota.</title>
        <authorList>
            <person name="Kadnikov V.V."/>
            <person name="Mardanov A.V."/>
            <person name="Beletsky A.V."/>
            <person name="Frank Y.A."/>
            <person name="Karnachuk O.V."/>
            <person name="Ravin N.V."/>
        </authorList>
    </citation>
    <scope>NUCLEOTIDE SEQUENCE [LARGE SCALE GENOMIC DNA]</scope>
</reference>
<dbReference type="Pfam" id="PF00072">
    <property type="entry name" value="Response_reg"/>
    <property type="match status" value="1"/>
</dbReference>
<dbReference type="OrthoDB" id="9813048at2"/>
<evidence type="ECO:0000259" key="23">
    <source>
        <dbReference type="PROSITE" id="PS50894"/>
    </source>
</evidence>
<keyword evidence="7 18" id="KW-0597">Phosphoprotein</keyword>
<dbReference type="Proteomes" id="UP000426444">
    <property type="component" value="Chromosome"/>
</dbReference>
<dbReference type="GO" id="GO:0006355">
    <property type="term" value="P:regulation of DNA-templated transcription"/>
    <property type="evidence" value="ECO:0007669"/>
    <property type="project" value="InterPro"/>
</dbReference>
<protein>
    <recommendedName>
        <fullName evidence="16">Circadian input-output histidine kinase CikA</fullName>
        <ecNumber evidence="4">2.7.13.3</ecNumber>
    </recommendedName>
    <alternativeName>
        <fullName evidence="5">Stage 0 sporulation protein A homolog</fullName>
    </alternativeName>
</protein>
<sequence>MMHIINRNRLSIALLLLSIIVIIVLAERIMAIQGLSSSFFDIIIIPLVLITLSTIVLIYMELTNSLHEKAIYNIVKPSSLRFNNNDYQSLINMLTEIIFIFDINKKRITFISNTVENILGYTTDELIKHKNLIELIHPEDREKIKELHALIEKQKENKFFSIPVITIRCLCKNDNYIHLEMSSTPIAKNSKVKIITTARNISERIEMEEKLKHSEERYRYIVENSYNIIYKTDKNMCITYINQAVKNQLGMDPEIFIGTHTSDWVDWKDEQERQEKIKQANFKNTQFKFNYKMQLPDQYIYISEIAQPIFDKNNRINGWLFIANNITEQYITQKLLQDSEKKYRSLYDNAQVGLITTSIDGSITYMVNQKLVEMFGYSRKDELIEKPSLNFWANKSDRDHLMSLLKDNHFVSQFEMKGLCKDGTIKYFELYARYNPNMQVIETNIIDINDRKLAEDKIKYQAHLLANIQESIIVLDTDGNFSYINRQAEKLFGLSSEFLYKQNILDIVNLPLEKLEMIKNLVLSGESWQEETSFLVNNKDRTFMHRIDALRQDDIITGITIISTDITELVETRRKAESANVAKSQFLANMSHEIRTPMIGILGCADLLEQNALSEEQVENVKIIRECGGQLLQLLNEILDVSKIEVGLIELNPEPTDITDLLKKCISVIEPSLRDKGLDLKINIDYDPKQIYTDQIKLRQIITNLLYNAVKFTHKGYINIETDWQTTTDDKNWLYISITDTGIGIPENKMPFIFDPFTQGDSSTVREYGGTGLGLYICNKLIELMGGTIEVRSQVNKGSVFTFQIPVDTVNETMHECLPEQINLYDDNDLFNGFIPISVLIVEDNELNQSIVGQALSNYGFEVQAVNNGLECISILKRYSFDIILMDMQMPLMDGYEATQIIKQNKNLKHIPIIAMTANAMTGDKEKCLSYGCDSYVAKPFKTEQLIKEIKKFTNHEYLRKKATHHDSNQLIDSLIPEFIEIMREMINELDHAVKTKDKNLIKSISHDIKGTAGMYGYTSLSKTAEFIENAATEGNYSKLPILANRLQNNFENINSEVS</sequence>
<keyword evidence="6" id="KW-1003">Cell membrane</keyword>
<dbReference type="InterPro" id="IPR036097">
    <property type="entry name" value="HisK_dim/P_sf"/>
</dbReference>
<dbReference type="InterPro" id="IPR000014">
    <property type="entry name" value="PAS"/>
</dbReference>
<keyword evidence="10 24" id="KW-0418">Kinase</keyword>
<dbReference type="SMART" id="SM00091">
    <property type="entry name" value="PAS"/>
    <property type="match status" value="4"/>
</dbReference>
<dbReference type="CDD" id="cd17546">
    <property type="entry name" value="REC_hyHK_CKI1_RcsC-like"/>
    <property type="match status" value="1"/>
</dbReference>
<keyword evidence="25" id="KW-1185">Reference proteome</keyword>
<dbReference type="InterPro" id="IPR013655">
    <property type="entry name" value="PAS_fold_3"/>
</dbReference>
<keyword evidence="13" id="KW-0902">Two-component regulatory system</keyword>
<dbReference type="SMART" id="SM00086">
    <property type="entry name" value="PAC"/>
    <property type="match status" value="2"/>
</dbReference>
<dbReference type="Gene3D" id="1.10.287.130">
    <property type="match status" value="1"/>
</dbReference>
<evidence type="ECO:0000256" key="18">
    <source>
        <dbReference type="PROSITE-ProRule" id="PRU00169"/>
    </source>
</evidence>
<evidence type="ECO:0000256" key="6">
    <source>
        <dbReference type="ARBA" id="ARBA00022475"/>
    </source>
</evidence>
<feature type="domain" description="PAS" evidence="22">
    <location>
        <begin position="83"/>
        <end position="158"/>
    </location>
</feature>
<evidence type="ECO:0000259" key="22">
    <source>
        <dbReference type="PROSITE" id="PS50112"/>
    </source>
</evidence>
<evidence type="ECO:0000256" key="14">
    <source>
        <dbReference type="ARBA" id="ARBA00023136"/>
    </source>
</evidence>
<keyword evidence="11" id="KW-0067">ATP-binding</keyword>
<dbReference type="GO" id="GO:0005524">
    <property type="term" value="F:ATP binding"/>
    <property type="evidence" value="ECO:0007669"/>
    <property type="project" value="UniProtKB-KW"/>
</dbReference>
<evidence type="ECO:0000256" key="7">
    <source>
        <dbReference type="ARBA" id="ARBA00022553"/>
    </source>
</evidence>
<dbReference type="EC" id="2.7.13.3" evidence="4"/>
<feature type="domain" description="PAS" evidence="22">
    <location>
        <begin position="457"/>
        <end position="509"/>
    </location>
</feature>
<dbReference type="PRINTS" id="PR00344">
    <property type="entry name" value="BCTRLSENSOR"/>
</dbReference>
<evidence type="ECO:0000256" key="13">
    <source>
        <dbReference type="ARBA" id="ARBA00023012"/>
    </source>
</evidence>
<evidence type="ECO:0000256" key="9">
    <source>
        <dbReference type="ARBA" id="ARBA00022741"/>
    </source>
</evidence>
<name>A0A6I6DE18_9FIRM</name>
<dbReference type="Pfam" id="PF02518">
    <property type="entry name" value="HATPase_c"/>
    <property type="match status" value="1"/>
</dbReference>
<dbReference type="SUPFAM" id="SSF47384">
    <property type="entry name" value="Homodimeric domain of signal transducing histidine kinase"/>
    <property type="match status" value="1"/>
</dbReference>
<dbReference type="InterPro" id="IPR003661">
    <property type="entry name" value="HisK_dim/P_dom"/>
</dbReference>
<dbReference type="PROSITE" id="PS50109">
    <property type="entry name" value="HIS_KIN"/>
    <property type="match status" value="1"/>
</dbReference>
<dbReference type="Pfam" id="PF08447">
    <property type="entry name" value="PAS_3"/>
    <property type="match status" value="1"/>
</dbReference>
<dbReference type="AlphaFoldDB" id="A0A6I6DE18"/>
<dbReference type="SMART" id="SM00448">
    <property type="entry name" value="REC"/>
    <property type="match status" value="1"/>
</dbReference>
<dbReference type="SMART" id="SM00387">
    <property type="entry name" value="HATPase_c"/>
    <property type="match status" value="1"/>
</dbReference>
<dbReference type="Pfam" id="PF00989">
    <property type="entry name" value="PAS"/>
    <property type="match status" value="2"/>
</dbReference>
<keyword evidence="9" id="KW-0547">Nucleotide-binding</keyword>
<evidence type="ECO:0000259" key="21">
    <source>
        <dbReference type="PROSITE" id="PS50110"/>
    </source>
</evidence>
<dbReference type="InterPro" id="IPR013767">
    <property type="entry name" value="PAS_fold"/>
</dbReference>
<dbReference type="PROSITE" id="PS50894">
    <property type="entry name" value="HPT"/>
    <property type="match status" value="1"/>
</dbReference>
<feature type="domain" description="HPt" evidence="23">
    <location>
        <begin position="968"/>
        <end position="1059"/>
    </location>
</feature>
<evidence type="ECO:0000256" key="1">
    <source>
        <dbReference type="ARBA" id="ARBA00000085"/>
    </source>
</evidence>
<feature type="modified residue" description="4-aspartylphosphate" evidence="18">
    <location>
        <position position="887"/>
    </location>
</feature>
<feature type="domain" description="PAS" evidence="22">
    <location>
        <begin position="214"/>
        <end position="284"/>
    </location>
</feature>
<dbReference type="Pfam" id="PF01627">
    <property type="entry name" value="Hpt"/>
    <property type="match status" value="1"/>
</dbReference>
<dbReference type="CDD" id="cd00082">
    <property type="entry name" value="HisKA"/>
    <property type="match status" value="1"/>
</dbReference>
<evidence type="ECO:0000256" key="10">
    <source>
        <dbReference type="ARBA" id="ARBA00022777"/>
    </source>
</evidence>
<organism evidence="24 25">
    <name type="scientific">Candidatus Syntrophocurvum alkaliphilum</name>
    <dbReference type="NCBI Taxonomy" id="2293317"/>
    <lineage>
        <taxon>Bacteria</taxon>
        <taxon>Bacillati</taxon>
        <taxon>Bacillota</taxon>
        <taxon>Clostridia</taxon>
        <taxon>Eubacteriales</taxon>
        <taxon>Syntrophomonadaceae</taxon>
        <taxon>Candidatus Syntrophocurvum</taxon>
    </lineage>
</organism>
<dbReference type="InterPro" id="IPR003594">
    <property type="entry name" value="HATPase_dom"/>
</dbReference>
<evidence type="ECO:0000256" key="5">
    <source>
        <dbReference type="ARBA" id="ARBA00018672"/>
    </source>
</evidence>
<evidence type="ECO:0000256" key="16">
    <source>
        <dbReference type="ARBA" id="ARBA00074306"/>
    </source>
</evidence>
<dbReference type="InterPro" id="IPR008207">
    <property type="entry name" value="Sig_transdc_His_kin_Hpt_dom"/>
</dbReference>
<evidence type="ECO:0000256" key="11">
    <source>
        <dbReference type="ARBA" id="ARBA00022840"/>
    </source>
</evidence>
<evidence type="ECO:0000256" key="15">
    <source>
        <dbReference type="ARBA" id="ARBA00024867"/>
    </source>
</evidence>
<dbReference type="CDD" id="cd00088">
    <property type="entry name" value="HPT"/>
    <property type="match status" value="1"/>
</dbReference>
<dbReference type="SUPFAM" id="SSF52172">
    <property type="entry name" value="CheY-like"/>
    <property type="match status" value="1"/>
</dbReference>
<dbReference type="CDD" id="cd16922">
    <property type="entry name" value="HATPase_EvgS-ArcB-TorS-like"/>
    <property type="match status" value="1"/>
</dbReference>
<dbReference type="KEGG" id="salq:SYNTR_0245"/>
<dbReference type="GO" id="GO:0005886">
    <property type="term" value="C:plasma membrane"/>
    <property type="evidence" value="ECO:0007669"/>
    <property type="project" value="UniProtKB-SubCell"/>
</dbReference>
<dbReference type="InterPro" id="IPR035965">
    <property type="entry name" value="PAS-like_dom_sf"/>
</dbReference>
<dbReference type="CDD" id="cd00130">
    <property type="entry name" value="PAS"/>
    <property type="match status" value="4"/>
</dbReference>
<dbReference type="SMART" id="SM00388">
    <property type="entry name" value="HisKA"/>
    <property type="match status" value="1"/>
</dbReference>
<dbReference type="Gene3D" id="3.30.450.20">
    <property type="entry name" value="PAS domain"/>
    <property type="match status" value="4"/>
</dbReference>
<evidence type="ECO:0000256" key="2">
    <source>
        <dbReference type="ARBA" id="ARBA00004651"/>
    </source>
</evidence>
<keyword evidence="10 24" id="KW-0808">Transferase</keyword>
<dbReference type="RefSeq" id="WP_156202792.1">
    <property type="nucleotide sequence ID" value="NZ_CP046457.1"/>
</dbReference>
<feature type="domain" description="PAS" evidence="22">
    <location>
        <begin position="339"/>
        <end position="381"/>
    </location>
</feature>
<evidence type="ECO:0000256" key="12">
    <source>
        <dbReference type="ARBA" id="ARBA00022989"/>
    </source>
</evidence>
<feature type="transmembrane region" description="Helical" evidence="19">
    <location>
        <begin position="42"/>
        <end position="60"/>
    </location>
</feature>
<dbReference type="Gene3D" id="1.20.120.160">
    <property type="entry name" value="HPT domain"/>
    <property type="match status" value="1"/>
</dbReference>
<dbReference type="PANTHER" id="PTHR45339">
    <property type="entry name" value="HYBRID SIGNAL TRANSDUCTION HISTIDINE KINASE J"/>
    <property type="match status" value="1"/>
</dbReference>
<evidence type="ECO:0000256" key="8">
    <source>
        <dbReference type="ARBA" id="ARBA00022692"/>
    </source>
</evidence>
<comment type="subcellular location">
    <subcellularLocation>
        <location evidence="2">Cell membrane</location>
        <topology evidence="2">Multi-pass membrane protein</topology>
    </subcellularLocation>
</comment>
<dbReference type="Gene3D" id="3.40.50.2300">
    <property type="match status" value="1"/>
</dbReference>
<dbReference type="EMBL" id="CP046457">
    <property type="protein sequence ID" value="QGT98838.1"/>
    <property type="molecule type" value="Genomic_DNA"/>
</dbReference>
<dbReference type="SUPFAM" id="SSF47226">
    <property type="entry name" value="Histidine-containing phosphotransfer domain, HPT domain"/>
    <property type="match status" value="1"/>
</dbReference>
<dbReference type="GO" id="GO:0000155">
    <property type="term" value="F:phosphorelay sensor kinase activity"/>
    <property type="evidence" value="ECO:0007669"/>
    <property type="project" value="InterPro"/>
</dbReference>
<gene>
    <name evidence="24" type="ORF">SYNTR_0245</name>
</gene>
<dbReference type="Pfam" id="PF13426">
    <property type="entry name" value="PAS_9"/>
    <property type="match status" value="1"/>
</dbReference>
<comment type="function">
    <text evidence="15">May play the central regulatory role in sporulation. It may be an element of the effector pathway responsible for the activation of sporulation genes in response to nutritional stress. Spo0A may act in concert with spo0H (a sigma factor) to control the expression of some genes that are critical to the sporulation process.</text>
</comment>
<feature type="domain" description="Response regulatory" evidence="21">
    <location>
        <begin position="838"/>
        <end position="954"/>
    </location>
</feature>
<dbReference type="NCBIfam" id="TIGR00229">
    <property type="entry name" value="sensory_box"/>
    <property type="match status" value="4"/>
</dbReference>
<dbReference type="InterPro" id="IPR004358">
    <property type="entry name" value="Sig_transdc_His_kin-like_C"/>
</dbReference>
<dbReference type="SUPFAM" id="SSF55874">
    <property type="entry name" value="ATPase domain of HSP90 chaperone/DNA topoisomerase II/histidine kinase"/>
    <property type="match status" value="1"/>
</dbReference>
<evidence type="ECO:0000256" key="3">
    <source>
        <dbReference type="ARBA" id="ARBA00006402"/>
    </source>
</evidence>
<keyword evidence="8 19" id="KW-0812">Transmembrane</keyword>